<dbReference type="InterPro" id="IPR001881">
    <property type="entry name" value="EGF-like_Ca-bd_dom"/>
</dbReference>
<dbReference type="PROSITE" id="PS50026">
    <property type="entry name" value="EGF_3"/>
    <property type="match status" value="1"/>
</dbReference>
<dbReference type="GO" id="GO:0005509">
    <property type="term" value="F:calcium ion binding"/>
    <property type="evidence" value="ECO:0007669"/>
    <property type="project" value="InterPro"/>
</dbReference>
<protein>
    <submittedName>
        <fullName evidence="7">EGF-like domain-containing protein</fullName>
    </submittedName>
</protein>
<dbReference type="Gene3D" id="2.10.25.10">
    <property type="entry name" value="Laminin"/>
    <property type="match status" value="1"/>
</dbReference>
<dbReference type="InterPro" id="IPR000742">
    <property type="entry name" value="EGF"/>
</dbReference>
<evidence type="ECO:0000256" key="4">
    <source>
        <dbReference type="PROSITE-ProRule" id="PRU00076"/>
    </source>
</evidence>
<evidence type="ECO:0000313" key="6">
    <source>
        <dbReference type="Proteomes" id="UP000887565"/>
    </source>
</evidence>
<dbReference type="AlphaFoldDB" id="A0A915JX51"/>
<dbReference type="FunFam" id="2.10.25.10:FF:000653">
    <property type="entry name" value="Putative Fibrillin-1"/>
    <property type="match status" value="1"/>
</dbReference>
<organism evidence="6 7">
    <name type="scientific">Romanomermis culicivorax</name>
    <name type="common">Nematode worm</name>
    <dbReference type="NCBI Taxonomy" id="13658"/>
    <lineage>
        <taxon>Eukaryota</taxon>
        <taxon>Metazoa</taxon>
        <taxon>Ecdysozoa</taxon>
        <taxon>Nematoda</taxon>
        <taxon>Enoplea</taxon>
        <taxon>Dorylaimia</taxon>
        <taxon>Mermithida</taxon>
        <taxon>Mermithoidea</taxon>
        <taxon>Mermithidae</taxon>
        <taxon>Romanomermis</taxon>
    </lineage>
</organism>
<feature type="domain" description="EGF-like" evidence="5">
    <location>
        <begin position="9"/>
        <end position="45"/>
    </location>
</feature>
<evidence type="ECO:0000256" key="2">
    <source>
        <dbReference type="ARBA" id="ARBA00022729"/>
    </source>
</evidence>
<evidence type="ECO:0000313" key="7">
    <source>
        <dbReference type="WBParaSite" id="nRc.2.0.1.t31005-RA"/>
    </source>
</evidence>
<dbReference type="Proteomes" id="UP000887565">
    <property type="component" value="Unplaced"/>
</dbReference>
<accession>A0A915JX51</accession>
<keyword evidence="6" id="KW-1185">Reference proteome</keyword>
<keyword evidence="1 4" id="KW-0245">EGF-like domain</keyword>
<dbReference type="InterPro" id="IPR018097">
    <property type="entry name" value="EGF_Ca-bd_CS"/>
</dbReference>
<dbReference type="InterPro" id="IPR024731">
    <property type="entry name" value="NELL2-like_EGF"/>
</dbReference>
<dbReference type="Pfam" id="PF12947">
    <property type="entry name" value="EGF_3"/>
    <property type="match status" value="1"/>
</dbReference>
<name>A0A915JX51_ROMCU</name>
<dbReference type="CDD" id="cd00054">
    <property type="entry name" value="EGF_CA"/>
    <property type="match status" value="1"/>
</dbReference>
<dbReference type="SUPFAM" id="SSF57196">
    <property type="entry name" value="EGF/Laminin"/>
    <property type="match status" value="1"/>
</dbReference>
<dbReference type="SMART" id="SM00179">
    <property type="entry name" value="EGF_CA"/>
    <property type="match status" value="1"/>
</dbReference>
<evidence type="ECO:0000256" key="1">
    <source>
        <dbReference type="ARBA" id="ARBA00022536"/>
    </source>
</evidence>
<keyword evidence="2" id="KW-0732">Signal</keyword>
<keyword evidence="3" id="KW-1015">Disulfide bond</keyword>
<dbReference type="PROSITE" id="PS01187">
    <property type="entry name" value="EGF_CA"/>
    <property type="match status" value="1"/>
</dbReference>
<evidence type="ECO:0000256" key="3">
    <source>
        <dbReference type="ARBA" id="ARBA00023157"/>
    </source>
</evidence>
<dbReference type="PROSITE" id="PS00010">
    <property type="entry name" value="ASX_HYDROXYL"/>
    <property type="match status" value="1"/>
</dbReference>
<dbReference type="SMART" id="SM00181">
    <property type="entry name" value="EGF"/>
    <property type="match status" value="1"/>
</dbReference>
<dbReference type="InterPro" id="IPR000152">
    <property type="entry name" value="EGF-type_Asp/Asn_hydroxyl_site"/>
</dbReference>
<proteinExistence type="predicted"/>
<reference evidence="7" key="1">
    <citation type="submission" date="2022-11" db="UniProtKB">
        <authorList>
            <consortium name="WormBaseParasite"/>
        </authorList>
    </citation>
    <scope>IDENTIFICATION</scope>
</reference>
<comment type="caution">
    <text evidence="4">Lacks conserved residue(s) required for the propagation of feature annotation.</text>
</comment>
<sequence>MIFFFTPSDIDECNNATVRMCSSDAKCTNTPGSFYCTCNVGFYGDGKFCK</sequence>
<evidence type="ECO:0000259" key="5">
    <source>
        <dbReference type="PROSITE" id="PS50026"/>
    </source>
</evidence>
<dbReference type="WBParaSite" id="nRc.2.0.1.t31005-RA">
    <property type="protein sequence ID" value="nRc.2.0.1.t31005-RA"/>
    <property type="gene ID" value="nRc.2.0.1.g31005"/>
</dbReference>